<accession>A0ABR4AAT0</accession>
<evidence type="ECO:0000256" key="3">
    <source>
        <dbReference type="ARBA" id="ARBA00022989"/>
    </source>
</evidence>
<keyword evidence="2 6" id="KW-0812">Transmembrane</keyword>
<keyword evidence="9" id="KW-1185">Reference proteome</keyword>
<feature type="compositionally biased region" description="Polar residues" evidence="5">
    <location>
        <begin position="671"/>
        <end position="703"/>
    </location>
</feature>
<feature type="region of interest" description="Disordered" evidence="5">
    <location>
        <begin position="214"/>
        <end position="521"/>
    </location>
</feature>
<evidence type="ECO:0000313" key="8">
    <source>
        <dbReference type="EMBL" id="KAL2042987.1"/>
    </source>
</evidence>
<evidence type="ECO:0000256" key="7">
    <source>
        <dbReference type="SAM" id="SignalP"/>
    </source>
</evidence>
<feature type="transmembrane region" description="Helical" evidence="6">
    <location>
        <begin position="87"/>
        <end position="110"/>
    </location>
</feature>
<feature type="chain" id="PRO_5046224477" description="Pali-domain-containing protein" evidence="7">
    <location>
        <begin position="26"/>
        <end position="767"/>
    </location>
</feature>
<dbReference type="InterPro" id="IPR009571">
    <property type="entry name" value="SUR7/Rim9-like_fungi"/>
</dbReference>
<comment type="subcellular location">
    <subcellularLocation>
        <location evidence="1">Membrane</location>
        <topology evidence="1">Multi-pass membrane protein</topology>
    </subcellularLocation>
</comment>
<feature type="compositionally biased region" description="Low complexity" evidence="5">
    <location>
        <begin position="385"/>
        <end position="398"/>
    </location>
</feature>
<dbReference type="EMBL" id="JBEFKJ010000012">
    <property type="protein sequence ID" value="KAL2042987.1"/>
    <property type="molecule type" value="Genomic_DNA"/>
</dbReference>
<feature type="transmembrane region" description="Helical" evidence="6">
    <location>
        <begin position="122"/>
        <end position="148"/>
    </location>
</feature>
<proteinExistence type="predicted"/>
<dbReference type="Pfam" id="PF06687">
    <property type="entry name" value="SUR7"/>
    <property type="match status" value="1"/>
</dbReference>
<gene>
    <name evidence="8" type="ORF">N7G274_004045</name>
</gene>
<feature type="transmembrane region" description="Helical" evidence="6">
    <location>
        <begin position="154"/>
        <end position="176"/>
    </location>
</feature>
<feature type="compositionally biased region" description="Polar residues" evidence="5">
    <location>
        <begin position="255"/>
        <end position="268"/>
    </location>
</feature>
<dbReference type="PANTHER" id="PTHR28013">
    <property type="entry name" value="PROTEIN DCV1-RELATED"/>
    <property type="match status" value="1"/>
</dbReference>
<feature type="compositionally biased region" description="Low complexity" evidence="5">
    <location>
        <begin position="649"/>
        <end position="660"/>
    </location>
</feature>
<comment type="caution">
    <text evidence="8">The sequence shown here is derived from an EMBL/GenBank/DDBJ whole genome shotgun (WGS) entry which is preliminary data.</text>
</comment>
<feature type="compositionally biased region" description="Gly residues" evidence="5">
    <location>
        <begin position="351"/>
        <end position="384"/>
    </location>
</feature>
<evidence type="ECO:0000256" key="4">
    <source>
        <dbReference type="ARBA" id="ARBA00023136"/>
    </source>
</evidence>
<dbReference type="Proteomes" id="UP001590950">
    <property type="component" value="Unassembled WGS sequence"/>
</dbReference>
<keyword evidence="4 6" id="KW-0472">Membrane</keyword>
<feature type="compositionally biased region" description="Polar residues" evidence="5">
    <location>
        <begin position="534"/>
        <end position="549"/>
    </location>
</feature>
<evidence type="ECO:0000256" key="1">
    <source>
        <dbReference type="ARBA" id="ARBA00004141"/>
    </source>
</evidence>
<feature type="compositionally biased region" description="Polar residues" evidence="5">
    <location>
        <begin position="630"/>
        <end position="640"/>
    </location>
</feature>
<keyword evidence="3 6" id="KW-1133">Transmembrane helix</keyword>
<evidence type="ECO:0008006" key="10">
    <source>
        <dbReference type="Google" id="ProtNLM"/>
    </source>
</evidence>
<evidence type="ECO:0000313" key="9">
    <source>
        <dbReference type="Proteomes" id="UP001590950"/>
    </source>
</evidence>
<evidence type="ECO:0000256" key="5">
    <source>
        <dbReference type="SAM" id="MobiDB-lite"/>
    </source>
</evidence>
<protein>
    <recommendedName>
        <fullName evidence="10">Pali-domain-containing protein</fullName>
    </recommendedName>
</protein>
<keyword evidence="7" id="KW-0732">Signal</keyword>
<feature type="compositionally biased region" description="Polar residues" evidence="5">
    <location>
        <begin position="595"/>
        <end position="611"/>
    </location>
</feature>
<organism evidence="8 9">
    <name type="scientific">Stereocaulon virgatum</name>
    <dbReference type="NCBI Taxonomy" id="373712"/>
    <lineage>
        <taxon>Eukaryota</taxon>
        <taxon>Fungi</taxon>
        <taxon>Dikarya</taxon>
        <taxon>Ascomycota</taxon>
        <taxon>Pezizomycotina</taxon>
        <taxon>Lecanoromycetes</taxon>
        <taxon>OSLEUM clade</taxon>
        <taxon>Lecanoromycetidae</taxon>
        <taxon>Lecanorales</taxon>
        <taxon>Lecanorineae</taxon>
        <taxon>Stereocaulaceae</taxon>
        <taxon>Stereocaulon</taxon>
    </lineage>
</organism>
<evidence type="ECO:0000256" key="6">
    <source>
        <dbReference type="SAM" id="Phobius"/>
    </source>
</evidence>
<name>A0ABR4AAT0_9LECA</name>
<reference evidence="8 9" key="1">
    <citation type="submission" date="2024-09" db="EMBL/GenBank/DDBJ databases">
        <title>Rethinking Asexuality: The Enigmatic Case of Functional Sexual Genes in Lepraria (Stereocaulaceae).</title>
        <authorList>
            <person name="Doellman M."/>
            <person name="Sun Y."/>
            <person name="Barcenas-Pena A."/>
            <person name="Lumbsch H.T."/>
            <person name="Grewe F."/>
        </authorList>
    </citation>
    <scope>NUCLEOTIDE SEQUENCE [LARGE SCALE GENOMIC DNA]</scope>
    <source>
        <strain evidence="8 9">Mercado 3170</strain>
    </source>
</reference>
<feature type="compositionally biased region" description="Gly residues" evidence="5">
    <location>
        <begin position="272"/>
        <end position="295"/>
    </location>
</feature>
<feature type="signal peptide" evidence="7">
    <location>
        <begin position="1"/>
        <end position="25"/>
    </location>
</feature>
<evidence type="ECO:0000256" key="2">
    <source>
        <dbReference type="ARBA" id="ARBA00022692"/>
    </source>
</evidence>
<sequence length="767" mass="81686">MLRPATPLSVLYFVAFLLLLLSTLSTPIIKGIPLASYNGVTFGVFGYCNPKGCIPEKVGYSVESKSVFETSNDNSAFSLAPNTRSDLSSILIVHPVAALLTLICLILAATSHLHSPSHSPRYLLGLIILSVPTLLITLLAFLVDILLFFPHVAWGGWIVLASTILILASSIVTCAMRRTLVSRKARKKRIAENAEMNGENFYARQAAPPMMAVDRADSPPPLPPQAQMSGGLGSDKLPKFATFETSTGSEDDRTPLNQRTPSNKTLPSMPNGRGGFADYGGPIRGGPGGMRGGRGPYNMPRDEYGNPLPPSNAFGPAPPAGMRRNGSEPPRMRRQYSDEAMNSQGLRGRGRGGYGPPRGYGRGRPGYGPGPGPGTAGYGRGGIPMGAMAVGAGAGMIAGERRRGQDRPPPGYGNGYPPQDRPGQYDGPNAAGFGRSPSAPAYGRRPSPGPPSAPGGYGYASRDPQGLSAQQYRGGPSPPLPVAHPNPEMIGQAVEMDARHGSPSLRSPNFPPPMGMQLRDSDSDVQGFVGLQQQNQARDSEASVYSSQEPYVPPRAAWTGMSRGVTPPSNTMALDPVELPTQTPGSVRKHKHRSSSLPSDSPGHTRNQPSGNYYEDVDPRFAPPTEAPVPNNNAVPSSLTPGFGALPTQNHQNQYQNPHQSIQPTIEHIDPNSSYESIQDGQRSPASDNSGMTSISQRGVNPNWNPPPENYRGQTNLGVPPRRRSGQQQQRDMVLQSNPDFEVGHARGASTSGGRIPPPHLMQGQAF</sequence>
<dbReference type="PANTHER" id="PTHR28013:SF3">
    <property type="entry name" value="PROTEIN DCV1-RELATED"/>
    <property type="match status" value="1"/>
</dbReference>
<dbReference type="InterPro" id="IPR051380">
    <property type="entry name" value="pH-response_reg_palI/RIM9"/>
</dbReference>
<feature type="region of interest" description="Disordered" evidence="5">
    <location>
        <begin position="534"/>
        <end position="767"/>
    </location>
</feature>